<dbReference type="PANTHER" id="PTHR48081:SF8">
    <property type="entry name" value="ALPHA_BETA HYDROLASE FOLD-3 DOMAIN-CONTAINING PROTEIN-RELATED"/>
    <property type="match status" value="1"/>
</dbReference>
<evidence type="ECO:0000313" key="6">
    <source>
        <dbReference type="Proteomes" id="UP000027586"/>
    </source>
</evidence>
<dbReference type="GO" id="GO:0016787">
    <property type="term" value="F:hydrolase activity"/>
    <property type="evidence" value="ECO:0007669"/>
    <property type="project" value="UniProtKB-KW"/>
</dbReference>
<reference evidence="5" key="1">
    <citation type="submission" date="2013-08" db="EMBL/GenBank/DDBJ databases">
        <title>Gene expansion shapes genome architecture in the human pathogen Lichtheimia corymbifera: an evolutionary genomics analysis in the ancient terrestrial Mucorales (Mucoromycotina).</title>
        <authorList>
            <person name="Schwartze V.U."/>
            <person name="Winter S."/>
            <person name="Shelest E."/>
            <person name="Marcet-Houben M."/>
            <person name="Horn F."/>
            <person name="Wehner S."/>
            <person name="Hoffmann K."/>
            <person name="Riege K."/>
            <person name="Sammeth M."/>
            <person name="Nowrousian M."/>
            <person name="Valiante V."/>
            <person name="Linde J."/>
            <person name="Jacobsen I.D."/>
            <person name="Marz M."/>
            <person name="Brakhage A.A."/>
            <person name="Gabaldon T."/>
            <person name="Bocker S."/>
            <person name="Voigt K."/>
        </authorList>
    </citation>
    <scope>NUCLEOTIDE SEQUENCE [LARGE SCALE GENOMIC DNA]</scope>
    <source>
        <strain evidence="5">FSU 9682</strain>
    </source>
</reference>
<feature type="domain" description="Alpha/beta hydrolase fold-3" evidence="4">
    <location>
        <begin position="131"/>
        <end position="360"/>
    </location>
</feature>
<dbReference type="VEuPathDB" id="FungiDB:LCOR_07134.1"/>
<dbReference type="InterPro" id="IPR033140">
    <property type="entry name" value="Lipase_GDXG_put_SER_AS"/>
</dbReference>
<evidence type="ECO:0000256" key="3">
    <source>
        <dbReference type="PROSITE-ProRule" id="PRU10038"/>
    </source>
</evidence>
<dbReference type="Proteomes" id="UP000027586">
    <property type="component" value="Unassembled WGS sequence"/>
</dbReference>
<dbReference type="Gene3D" id="3.40.50.1820">
    <property type="entry name" value="alpha/beta hydrolase"/>
    <property type="match status" value="1"/>
</dbReference>
<keyword evidence="2" id="KW-0378">Hydrolase</keyword>
<dbReference type="InterPro" id="IPR050300">
    <property type="entry name" value="GDXG_lipolytic_enzyme"/>
</dbReference>
<dbReference type="SUPFAM" id="SSF53474">
    <property type="entry name" value="alpha/beta-Hydrolases"/>
    <property type="match status" value="1"/>
</dbReference>
<dbReference type="PANTHER" id="PTHR48081">
    <property type="entry name" value="AB HYDROLASE SUPERFAMILY PROTEIN C4A8.06C"/>
    <property type="match status" value="1"/>
</dbReference>
<evidence type="ECO:0000313" key="5">
    <source>
        <dbReference type="EMBL" id="CDH56047.1"/>
    </source>
</evidence>
<comment type="caution">
    <text evidence="5">The sequence shown here is derived from an EMBL/GenBank/DDBJ whole genome shotgun (WGS) entry which is preliminary data.</text>
</comment>
<keyword evidence="6" id="KW-1185">Reference proteome</keyword>
<protein>
    <recommendedName>
        <fullName evidence="4">Alpha/beta hydrolase fold-3 domain-containing protein</fullName>
    </recommendedName>
</protein>
<dbReference type="STRING" id="1263082.A0A068S2J6"/>
<sequence>MTDNDSVELNDDATTWTFKRIVLSLLLVFLLTSNGRRLLSRSLVNATKKYIFLVPVRIRYSMITSGLRFPFSIQRPLLKMMQAPESEHLSSILRVRFKSWVGDWIVQDIHKKQKNPRAWMETTVADADLVVMFIHGGGFHLGTSTQYMPAFLNMISQLKDNHQLKDVRILSVDYSLSPMAAHPTALNECVSAYRYLVHDLSISPSRIIVAGDSAGGNLTAATLLKVRDQRHHQDLADLPPIPLPAGAALISPWIDLDDEHSITAENDVASDFVRSWQIRSYFSGYLPQLAQMDQKERQAVLRQPDVSPIYADYHEFCPVLLTMGGGEFLKPQIEAFAKKLKKDGVDLDIATRPDAPHCYIVESNVAVSKEQWLKDLQVFTDWCAKIVVVSK</sequence>
<accession>A0A068S2J6</accession>
<dbReference type="AlphaFoldDB" id="A0A068S2J6"/>
<dbReference type="InterPro" id="IPR029058">
    <property type="entry name" value="AB_hydrolase_fold"/>
</dbReference>
<proteinExistence type="inferred from homology"/>
<dbReference type="InterPro" id="IPR013094">
    <property type="entry name" value="AB_hydrolase_3"/>
</dbReference>
<gene>
    <name evidence="5" type="ORF">LCOR_07134.1</name>
</gene>
<evidence type="ECO:0000256" key="1">
    <source>
        <dbReference type="ARBA" id="ARBA00010515"/>
    </source>
</evidence>
<organism evidence="5 6">
    <name type="scientific">Lichtheimia corymbifera JMRC:FSU:9682</name>
    <dbReference type="NCBI Taxonomy" id="1263082"/>
    <lineage>
        <taxon>Eukaryota</taxon>
        <taxon>Fungi</taxon>
        <taxon>Fungi incertae sedis</taxon>
        <taxon>Mucoromycota</taxon>
        <taxon>Mucoromycotina</taxon>
        <taxon>Mucoromycetes</taxon>
        <taxon>Mucorales</taxon>
        <taxon>Lichtheimiaceae</taxon>
        <taxon>Lichtheimia</taxon>
    </lineage>
</organism>
<dbReference type="PROSITE" id="PS01174">
    <property type="entry name" value="LIPASE_GDXG_SER"/>
    <property type="match status" value="1"/>
</dbReference>
<evidence type="ECO:0000259" key="4">
    <source>
        <dbReference type="Pfam" id="PF07859"/>
    </source>
</evidence>
<dbReference type="Pfam" id="PF07859">
    <property type="entry name" value="Abhydrolase_3"/>
    <property type="match status" value="1"/>
</dbReference>
<feature type="active site" evidence="3">
    <location>
        <position position="213"/>
    </location>
</feature>
<name>A0A068S2J6_9FUNG</name>
<dbReference type="EMBL" id="CBTN010000034">
    <property type="protein sequence ID" value="CDH56047.1"/>
    <property type="molecule type" value="Genomic_DNA"/>
</dbReference>
<evidence type="ECO:0000256" key="2">
    <source>
        <dbReference type="ARBA" id="ARBA00022801"/>
    </source>
</evidence>
<comment type="similarity">
    <text evidence="1">Belongs to the 'GDXG' lipolytic enzyme family.</text>
</comment>
<dbReference type="OrthoDB" id="408631at2759"/>